<dbReference type="PROSITE" id="PS50931">
    <property type="entry name" value="HTH_LYSR"/>
    <property type="match status" value="1"/>
</dbReference>
<dbReference type="InterPro" id="IPR000847">
    <property type="entry name" value="LysR_HTH_N"/>
</dbReference>
<name>A0AB38G156_9ENTR</name>
<gene>
    <name evidence="6" type="primary">hcaR_3</name>
    <name evidence="6" type="ORF">NCTC11967_04076</name>
</gene>
<keyword evidence="4" id="KW-0804">Transcription</keyword>
<dbReference type="InterPro" id="IPR036390">
    <property type="entry name" value="WH_DNA-bd_sf"/>
</dbReference>
<dbReference type="PRINTS" id="PR00039">
    <property type="entry name" value="HTHLYSR"/>
</dbReference>
<proteinExistence type="inferred from homology"/>
<dbReference type="Gene3D" id="3.40.190.10">
    <property type="entry name" value="Periplasmic binding protein-like II"/>
    <property type="match status" value="2"/>
</dbReference>
<evidence type="ECO:0000256" key="4">
    <source>
        <dbReference type="ARBA" id="ARBA00023163"/>
    </source>
</evidence>
<dbReference type="RefSeq" id="WP_038256664.1">
    <property type="nucleotide sequence ID" value="NZ_JBPDWG010000003.1"/>
</dbReference>
<evidence type="ECO:0000259" key="5">
    <source>
        <dbReference type="PROSITE" id="PS50931"/>
    </source>
</evidence>
<dbReference type="PANTHER" id="PTHR30346">
    <property type="entry name" value="TRANSCRIPTIONAL DUAL REGULATOR HCAR-RELATED"/>
    <property type="match status" value="1"/>
</dbReference>
<dbReference type="AlphaFoldDB" id="A0AB38G156"/>
<reference evidence="6 7" key="1">
    <citation type="submission" date="2018-06" db="EMBL/GenBank/DDBJ databases">
        <authorList>
            <consortium name="Pathogen Informatics"/>
            <person name="Doyle S."/>
        </authorList>
    </citation>
    <scope>NUCLEOTIDE SEQUENCE [LARGE SCALE GENOMIC DNA]</scope>
    <source>
        <strain evidence="6 7">NCTC11967</strain>
    </source>
</reference>
<keyword evidence="3" id="KW-0238">DNA-binding</keyword>
<dbReference type="InterPro" id="IPR036388">
    <property type="entry name" value="WH-like_DNA-bd_sf"/>
</dbReference>
<dbReference type="GO" id="GO:0032993">
    <property type="term" value="C:protein-DNA complex"/>
    <property type="evidence" value="ECO:0007669"/>
    <property type="project" value="TreeGrafter"/>
</dbReference>
<dbReference type="GO" id="GO:0003677">
    <property type="term" value="F:DNA binding"/>
    <property type="evidence" value="ECO:0007669"/>
    <property type="project" value="UniProtKB-KW"/>
</dbReference>
<accession>A0AB38G156</accession>
<comment type="caution">
    <text evidence="6">The sequence shown here is derived from an EMBL/GenBank/DDBJ whole genome shotgun (WGS) entry which is preliminary data.</text>
</comment>
<dbReference type="Proteomes" id="UP000251313">
    <property type="component" value="Unassembled WGS sequence"/>
</dbReference>
<evidence type="ECO:0000313" key="7">
    <source>
        <dbReference type="Proteomes" id="UP000251313"/>
    </source>
</evidence>
<comment type="similarity">
    <text evidence="1">Belongs to the LysR transcriptional regulatory family.</text>
</comment>
<dbReference type="SUPFAM" id="SSF46785">
    <property type="entry name" value="Winged helix' DNA-binding domain"/>
    <property type="match status" value="1"/>
</dbReference>
<organism evidence="6 7">
    <name type="scientific">Yokenella regensburgei</name>
    <dbReference type="NCBI Taxonomy" id="158877"/>
    <lineage>
        <taxon>Bacteria</taxon>
        <taxon>Pseudomonadati</taxon>
        <taxon>Pseudomonadota</taxon>
        <taxon>Gammaproteobacteria</taxon>
        <taxon>Enterobacterales</taxon>
        <taxon>Enterobacteriaceae</taxon>
        <taxon>Yokenella</taxon>
    </lineage>
</organism>
<evidence type="ECO:0000256" key="3">
    <source>
        <dbReference type="ARBA" id="ARBA00023125"/>
    </source>
</evidence>
<protein>
    <submittedName>
        <fullName evidence="6">Hca operon transcriptional activator</fullName>
    </submittedName>
</protein>
<dbReference type="Pfam" id="PF03466">
    <property type="entry name" value="LysR_substrate"/>
    <property type="match status" value="1"/>
</dbReference>
<feature type="domain" description="HTH lysR-type" evidence="5">
    <location>
        <begin position="1"/>
        <end position="58"/>
    </location>
</feature>
<dbReference type="CDD" id="cd08414">
    <property type="entry name" value="PBP2_LTTR_aromatics_like"/>
    <property type="match status" value="1"/>
</dbReference>
<dbReference type="InterPro" id="IPR005119">
    <property type="entry name" value="LysR_subst-bd"/>
</dbReference>
<dbReference type="Pfam" id="PF00126">
    <property type="entry name" value="HTH_1"/>
    <property type="match status" value="1"/>
</dbReference>
<dbReference type="SUPFAM" id="SSF53850">
    <property type="entry name" value="Periplasmic binding protein-like II"/>
    <property type="match status" value="1"/>
</dbReference>
<dbReference type="EMBL" id="UAVL01000020">
    <property type="protein sequence ID" value="SQA65059.1"/>
    <property type="molecule type" value="Genomic_DNA"/>
</dbReference>
<dbReference type="FunFam" id="1.10.10.10:FF:000001">
    <property type="entry name" value="LysR family transcriptional regulator"/>
    <property type="match status" value="1"/>
</dbReference>
<dbReference type="PANTHER" id="PTHR30346:SF17">
    <property type="entry name" value="LYSR FAMILY TRANSCRIPTIONAL REGULATOR"/>
    <property type="match status" value="1"/>
</dbReference>
<keyword evidence="2" id="KW-0805">Transcription regulation</keyword>
<evidence type="ECO:0000256" key="1">
    <source>
        <dbReference type="ARBA" id="ARBA00009437"/>
    </source>
</evidence>
<dbReference type="GO" id="GO:0003700">
    <property type="term" value="F:DNA-binding transcription factor activity"/>
    <property type="evidence" value="ECO:0007669"/>
    <property type="project" value="InterPro"/>
</dbReference>
<evidence type="ECO:0000256" key="2">
    <source>
        <dbReference type="ARBA" id="ARBA00023015"/>
    </source>
</evidence>
<dbReference type="Gene3D" id="1.10.10.10">
    <property type="entry name" value="Winged helix-like DNA-binding domain superfamily/Winged helix DNA-binding domain"/>
    <property type="match status" value="1"/>
</dbReference>
<sequence>MDYRYWHAFVVLARELHFGKAALRLNITQPALSRQIRVLEDQLGMALFTRDRRHVALTVEGSQLAEEARSAVSHYEKLLNRANSLRKGYKGQLILGYVGSSILDPALTRLISCFRDTKPEVEIVIEEHNVDDQLTLLLDHQLDMGLLRSPVPHFSTLDYVDIVTRTLIAAVPHTHPQAGAGRIALETLSGDTFMIQKDPPGVGLGWSALHACEMARFVPPKIHFTRDVAVAIGMVSLGIGVTLVPETQRSVTLPNVCYCLLHDPRATTTLTLCWPKFRKSKELIEFVRTLTLD</sequence>
<evidence type="ECO:0000313" key="6">
    <source>
        <dbReference type="EMBL" id="SQA65059.1"/>
    </source>
</evidence>